<gene>
    <name evidence="1" type="ORF">GQF02_09710</name>
</gene>
<evidence type="ECO:0000313" key="2">
    <source>
        <dbReference type="Proteomes" id="UP000467214"/>
    </source>
</evidence>
<organism evidence="1 2">
    <name type="scientific">Craterilacuibacter sinensis</name>
    <dbReference type="NCBI Taxonomy" id="2686017"/>
    <lineage>
        <taxon>Bacteria</taxon>
        <taxon>Pseudomonadati</taxon>
        <taxon>Pseudomonadota</taxon>
        <taxon>Betaproteobacteria</taxon>
        <taxon>Neisseriales</taxon>
        <taxon>Neisseriaceae</taxon>
        <taxon>Craterilacuibacter</taxon>
    </lineage>
</organism>
<name>A0A845BKR2_9NEIS</name>
<evidence type="ECO:0000313" key="1">
    <source>
        <dbReference type="EMBL" id="MXR37247.1"/>
    </source>
</evidence>
<protein>
    <submittedName>
        <fullName evidence="1">Uncharacterized protein</fullName>
    </submittedName>
</protein>
<sequence>MHDFEYQLNQEVQLTLSAEKGVVIGRAEYSTGTKSYLVRYVTADGRQAEAWWDEAAITDA</sequence>
<proteinExistence type="predicted"/>
<dbReference type="AlphaFoldDB" id="A0A845BKR2"/>
<dbReference type="EMBL" id="WSSB01000008">
    <property type="protein sequence ID" value="MXR37247.1"/>
    <property type="molecule type" value="Genomic_DNA"/>
</dbReference>
<reference evidence="1 2" key="1">
    <citation type="submission" date="2019-12" db="EMBL/GenBank/DDBJ databases">
        <title>Neisseriaceae gen. nov. sp. Genome sequencing and assembly.</title>
        <authorList>
            <person name="Liu Z."/>
            <person name="Li A."/>
        </authorList>
    </citation>
    <scope>NUCLEOTIDE SEQUENCE [LARGE SCALE GENOMIC DNA]</scope>
    <source>
        <strain evidence="1 2">B2N2-7</strain>
    </source>
</reference>
<accession>A0A845BKR2</accession>
<dbReference type="Proteomes" id="UP000467214">
    <property type="component" value="Unassembled WGS sequence"/>
</dbReference>
<comment type="caution">
    <text evidence="1">The sequence shown here is derived from an EMBL/GenBank/DDBJ whole genome shotgun (WGS) entry which is preliminary data.</text>
</comment>
<keyword evidence="2" id="KW-1185">Reference proteome</keyword>